<accession>A0A6A3IMP5</accession>
<comment type="caution">
    <text evidence="1">The sequence shown here is derived from an EMBL/GenBank/DDBJ whole genome shotgun (WGS) entry which is preliminary data.</text>
</comment>
<evidence type="ECO:0000313" key="2">
    <source>
        <dbReference type="Proteomes" id="UP000435112"/>
    </source>
</evidence>
<proteinExistence type="predicted"/>
<sequence>MQEIKPTATETTSIYHTCMSCITQANATDKQLVGIKRFNCSAICPQEIHNTAAWSSPTRYSITAWSVGEVESNSTSTSSSSGSRASGQRGVGCVPLCAVTALQSSTAFATENNLAQTTAITHDTWSSFSWRAEHAARAPVLGALMLRRLCRRDTTHPDSPPSRLKSAS</sequence>
<reference evidence="1 2" key="1">
    <citation type="submission" date="2018-09" db="EMBL/GenBank/DDBJ databases">
        <title>Genomic investigation of the strawberry pathogen Phytophthora fragariae indicates pathogenicity is determined by transcriptional variation in three key races.</title>
        <authorList>
            <person name="Adams T.M."/>
            <person name="Armitage A.D."/>
            <person name="Sobczyk M.K."/>
            <person name="Bates H.J."/>
            <person name="Dunwell J.M."/>
            <person name="Nellist C.F."/>
            <person name="Harrison R.J."/>
        </authorList>
    </citation>
    <scope>NUCLEOTIDE SEQUENCE [LARGE SCALE GENOMIC DNA]</scope>
    <source>
        <strain evidence="1 2">SCRP324</strain>
    </source>
</reference>
<gene>
    <name evidence="1" type="ORF">PR002_g23289</name>
</gene>
<protein>
    <submittedName>
        <fullName evidence="1">Uncharacterized protein</fullName>
    </submittedName>
</protein>
<dbReference type="OrthoDB" id="10291513at2759"/>
<name>A0A6A3IMP5_9STRA</name>
<evidence type="ECO:0000313" key="1">
    <source>
        <dbReference type="EMBL" id="KAE8983327.1"/>
    </source>
</evidence>
<dbReference type="Proteomes" id="UP000435112">
    <property type="component" value="Unassembled WGS sequence"/>
</dbReference>
<dbReference type="EMBL" id="QXFU01002637">
    <property type="protein sequence ID" value="KAE8983327.1"/>
    <property type="molecule type" value="Genomic_DNA"/>
</dbReference>
<dbReference type="AlphaFoldDB" id="A0A6A3IMP5"/>
<organism evidence="1 2">
    <name type="scientific">Phytophthora rubi</name>
    <dbReference type="NCBI Taxonomy" id="129364"/>
    <lineage>
        <taxon>Eukaryota</taxon>
        <taxon>Sar</taxon>
        <taxon>Stramenopiles</taxon>
        <taxon>Oomycota</taxon>
        <taxon>Peronosporomycetes</taxon>
        <taxon>Peronosporales</taxon>
        <taxon>Peronosporaceae</taxon>
        <taxon>Phytophthora</taxon>
    </lineage>
</organism>